<evidence type="ECO:0000256" key="1">
    <source>
        <dbReference type="SAM" id="Phobius"/>
    </source>
</evidence>
<keyword evidence="1" id="KW-1133">Transmembrane helix</keyword>
<feature type="transmembrane region" description="Helical" evidence="1">
    <location>
        <begin position="263"/>
        <end position="285"/>
    </location>
</feature>
<dbReference type="OrthoDB" id="9045030at2759"/>
<proteinExistence type="predicted"/>
<keyword evidence="3" id="KW-1185">Reference proteome</keyword>
<keyword evidence="1" id="KW-0812">Transmembrane</keyword>
<dbReference type="KEGG" id="elk:111159705"/>
<dbReference type="Gene3D" id="1.20.1440.80">
    <property type="entry name" value="Gap junction channel protein cysteine-rich domain"/>
    <property type="match status" value="1"/>
</dbReference>
<keyword evidence="1" id="KW-0472">Membrane</keyword>
<accession>A0A2Y9L2Z5</accession>
<protein>
    <submittedName>
        <fullName evidence="4">Uncharacterized protein LOC111159705</fullName>
    </submittedName>
</protein>
<dbReference type="AlphaFoldDB" id="A0A2Y9L2Z5"/>
<dbReference type="STRING" id="391180.A0A2Y9L2Z5"/>
<dbReference type="InterPro" id="IPR038359">
    <property type="entry name" value="Connexin_N_sf"/>
</dbReference>
<dbReference type="RefSeq" id="XP_022377974.1">
    <property type="nucleotide sequence ID" value="XM_022522266.1"/>
</dbReference>
<name>A0A2Y9L2Z5_ENHLU</name>
<dbReference type="InterPro" id="IPR013092">
    <property type="entry name" value="Connexin_N"/>
</dbReference>
<evidence type="ECO:0000313" key="4">
    <source>
        <dbReference type="RefSeq" id="XP_022377974.1"/>
    </source>
</evidence>
<feature type="domain" description="Connexin N-terminal" evidence="2">
    <location>
        <begin position="82"/>
        <end position="284"/>
    </location>
</feature>
<evidence type="ECO:0000259" key="2">
    <source>
        <dbReference type="Pfam" id="PF00029"/>
    </source>
</evidence>
<reference evidence="4" key="1">
    <citation type="submission" date="2025-08" db="UniProtKB">
        <authorList>
            <consortium name="RefSeq"/>
        </authorList>
    </citation>
    <scope>IDENTIFICATION</scope>
    <source>
        <tissue evidence="4">Blood</tissue>
    </source>
</reference>
<evidence type="ECO:0000313" key="3">
    <source>
        <dbReference type="Proteomes" id="UP000248482"/>
    </source>
</evidence>
<dbReference type="Pfam" id="PF00029">
    <property type="entry name" value="Connexin"/>
    <property type="match status" value="1"/>
</dbReference>
<gene>
    <name evidence="4" type="primary">LOC111159705</name>
</gene>
<dbReference type="Proteomes" id="UP000248482">
    <property type="component" value="Unplaced"/>
</dbReference>
<organism evidence="3 4">
    <name type="scientific">Enhydra lutris kenyoni</name>
    <name type="common">northern sea otter</name>
    <dbReference type="NCBI Taxonomy" id="391180"/>
    <lineage>
        <taxon>Eukaryota</taxon>
        <taxon>Metazoa</taxon>
        <taxon>Chordata</taxon>
        <taxon>Craniata</taxon>
        <taxon>Vertebrata</taxon>
        <taxon>Euteleostomi</taxon>
        <taxon>Mammalia</taxon>
        <taxon>Eutheria</taxon>
        <taxon>Laurasiatheria</taxon>
        <taxon>Carnivora</taxon>
        <taxon>Caniformia</taxon>
        <taxon>Musteloidea</taxon>
        <taxon>Mustelidae</taxon>
        <taxon>Lutrinae</taxon>
        <taxon>Enhydra</taxon>
    </lineage>
</organism>
<sequence>MTVETVLLTQVGTQIIKRSKCHRVYDESKQDNYTEDLINCGKRLGNAMGLGREIDSKMAESTKFWGMAPIILKMSKDPTNFYIGRALWFSITFFYISVVYVVQNTWLHLDVDFQCHGNISKTCLAECYENHFTRPILGVWYVVGFAFSSIFFVMEFFVSQTVHKQTKIFKKASLEKEPHGSERNADHVDTKEDEIFDLSREKPLLIMYLVYFLIQWSVQVIFLVILIHYHLPLIKKPIQCSTHMCHGPYACVLLGTQEKMMSIILLATLSVVIMMFCIMFFLYTINTYIVMGQKST</sequence>
<feature type="transmembrane region" description="Helical" evidence="1">
    <location>
        <begin position="82"/>
        <end position="102"/>
    </location>
</feature>
<feature type="transmembrane region" description="Helical" evidence="1">
    <location>
        <begin position="205"/>
        <end position="229"/>
    </location>
</feature>
<dbReference type="GeneID" id="111159705"/>
<feature type="transmembrane region" description="Helical" evidence="1">
    <location>
        <begin position="138"/>
        <end position="158"/>
    </location>
</feature>